<protein>
    <recommendedName>
        <fullName evidence="4">Secreted protein</fullName>
    </recommendedName>
</protein>
<feature type="chain" id="PRO_5046309990" description="Secreted protein" evidence="1">
    <location>
        <begin position="19"/>
        <end position="209"/>
    </location>
</feature>
<comment type="caution">
    <text evidence="2">The sequence shown here is derived from an EMBL/GenBank/DDBJ whole genome shotgun (WGS) entry which is preliminary data.</text>
</comment>
<evidence type="ECO:0008006" key="4">
    <source>
        <dbReference type="Google" id="ProtNLM"/>
    </source>
</evidence>
<organism evidence="2 3">
    <name type="scientific">Streptomyces meridianus</name>
    <dbReference type="NCBI Taxonomy" id="2938945"/>
    <lineage>
        <taxon>Bacteria</taxon>
        <taxon>Bacillati</taxon>
        <taxon>Actinomycetota</taxon>
        <taxon>Actinomycetes</taxon>
        <taxon>Kitasatosporales</taxon>
        <taxon>Streptomycetaceae</taxon>
        <taxon>Streptomyces</taxon>
    </lineage>
</organism>
<proteinExistence type="predicted"/>
<keyword evidence="1" id="KW-0732">Signal</keyword>
<feature type="signal peptide" evidence="1">
    <location>
        <begin position="1"/>
        <end position="18"/>
    </location>
</feature>
<evidence type="ECO:0000313" key="3">
    <source>
        <dbReference type="Proteomes" id="UP001167160"/>
    </source>
</evidence>
<evidence type="ECO:0000256" key="1">
    <source>
        <dbReference type="SAM" id="SignalP"/>
    </source>
</evidence>
<dbReference type="EMBL" id="JAMQGM010000019">
    <property type="protein sequence ID" value="MCM2577574.1"/>
    <property type="molecule type" value="Genomic_DNA"/>
</dbReference>
<keyword evidence="3" id="KW-1185">Reference proteome</keyword>
<dbReference type="Proteomes" id="UP001167160">
    <property type="component" value="Unassembled WGS sequence"/>
</dbReference>
<dbReference type="RefSeq" id="WP_251412550.1">
    <property type="nucleotide sequence ID" value="NZ_JAMQGM010000019.1"/>
</dbReference>
<gene>
    <name evidence="2" type="ORF">M1E25_09435</name>
</gene>
<reference evidence="2" key="1">
    <citation type="journal article" date="2023" name="Int. J. Syst. Evol. Microbiol.">
        <title>Streptomyces meridianus sp. nov. isolated from brackish water of the Tagus estuary in Alcochete, Portugal.</title>
        <authorList>
            <person name="Santos J.D.N."/>
            <person name="Klimek D."/>
            <person name="Calusinska M."/>
            <person name="Lobo Da Cunha A."/>
            <person name="Catita J."/>
            <person name="Goncalves H."/>
            <person name="Gonzalez I."/>
            <person name="Reyes F."/>
            <person name="Lage O.M."/>
        </authorList>
    </citation>
    <scope>NUCLEOTIDE SEQUENCE</scope>
    <source>
        <strain evidence="2">MTZ3.1</strain>
    </source>
</reference>
<sequence>MKDTVAVALITSLSTLTAAGLAGSVSAWVTGRQLRHQGLLAREERAEQRAITSREMRRDSYERFLSEADAVYRVLDEGWLARPFPESDPWEAGFAARRALDEAYVRVRLVGPDNVAERGADVVRSVGEEFRLHARIVRSHPGTTDSAAALDPSARAGVLRARSTTSEEFVTTARRALGIEPSTVLDAAPVTDRLVRGRTAAAGQETHTG</sequence>
<evidence type="ECO:0000313" key="2">
    <source>
        <dbReference type="EMBL" id="MCM2577574.1"/>
    </source>
</evidence>
<name>A0ABT0X578_9ACTN</name>
<accession>A0ABT0X578</accession>